<evidence type="ECO:0000313" key="2">
    <source>
        <dbReference type="EMBL" id="ABB39249.1"/>
    </source>
</evidence>
<dbReference type="AlphaFoldDB" id="Q30YJ7"/>
<evidence type="ECO:0000313" key="3">
    <source>
        <dbReference type="Proteomes" id="UP000002710"/>
    </source>
</evidence>
<organism evidence="2 3">
    <name type="scientific">Oleidesulfovibrio alaskensis (strain ATCC BAA-1058 / DSM 17464 / G20)</name>
    <name type="common">Desulfovibrio alaskensis</name>
    <dbReference type="NCBI Taxonomy" id="207559"/>
    <lineage>
        <taxon>Bacteria</taxon>
        <taxon>Pseudomonadati</taxon>
        <taxon>Thermodesulfobacteriota</taxon>
        <taxon>Desulfovibrionia</taxon>
        <taxon>Desulfovibrionales</taxon>
        <taxon>Desulfovibrionaceae</taxon>
        <taxon>Oleidesulfovibrio</taxon>
    </lineage>
</organism>
<evidence type="ECO:0000256" key="1">
    <source>
        <dbReference type="SAM" id="MobiDB-lite"/>
    </source>
</evidence>
<keyword evidence="3" id="KW-1185">Reference proteome</keyword>
<gene>
    <name evidence="2" type="ordered locus">Dde_2452</name>
</gene>
<dbReference type="Proteomes" id="UP000002710">
    <property type="component" value="Chromosome"/>
</dbReference>
<accession>Q30YJ7</accession>
<sequence>MKLAGDRRRAACSPRRASFGAQGRGHGTAPCIRRYSGASASGGGAFDVPSCLPGPVRNGLWLQCGFCGQGCARQQCRPGPEADGMETCAQAVAQCVKLWLEERMLDSAALAFMRDSLELHEAQTWLTGHGPDAAGCVPVPEALLEYLCFPDGPLEQAVEAALQRSGAVAGCFSVYGLAAAVCARLGEPRITISRPAAHGDTGWSVCAVLSAEMTEKLVGRLRLERITAPVAADCGSRGENGNVKLRLYLRRLRLGLTPFRCAMLRQYVECMPQSDPLFYEGLDVWAQLLESAGDRLQDAESGKEALFAALSVRHTRLARSLREAREFALRLRRYNMETLMMQGIRPPAEDEDALQRGVQMLERISVAVFRKLPAGAGIAEHDLGSFGNGMSADEFDPAAEVRELMRLLS</sequence>
<feature type="region of interest" description="Disordered" evidence="1">
    <location>
        <begin position="1"/>
        <end position="24"/>
    </location>
</feature>
<protein>
    <submittedName>
        <fullName evidence="2">Uncharacterized protein</fullName>
    </submittedName>
</protein>
<dbReference type="STRING" id="207559.Dde_2452"/>
<dbReference type="eggNOG" id="ENOG5030BSY">
    <property type="taxonomic scope" value="Bacteria"/>
</dbReference>
<dbReference type="EMBL" id="CP000112">
    <property type="protein sequence ID" value="ABB39249.1"/>
    <property type="molecule type" value="Genomic_DNA"/>
</dbReference>
<dbReference type="KEGG" id="dde:Dde_2452"/>
<proteinExistence type="predicted"/>
<dbReference type="HOGENOM" id="CLU_672179_0_0_7"/>
<name>Q30YJ7_OLEA2</name>
<reference evidence="2 3" key="1">
    <citation type="journal article" date="2011" name="J. Bacteriol.">
        <title>Complete genome sequence and updated annotation of Desulfovibrio alaskensis G20.</title>
        <authorList>
            <person name="Hauser L.J."/>
            <person name="Land M.L."/>
            <person name="Brown S.D."/>
            <person name="Larimer F."/>
            <person name="Keller K.L."/>
            <person name="Rapp-Giles B.J."/>
            <person name="Price M.N."/>
            <person name="Lin M."/>
            <person name="Bruce D.C."/>
            <person name="Detter J.C."/>
            <person name="Tapia R."/>
            <person name="Han C.S."/>
            <person name="Goodwin L.A."/>
            <person name="Cheng J.F."/>
            <person name="Pitluck S."/>
            <person name="Copeland A."/>
            <person name="Lucas S."/>
            <person name="Nolan M."/>
            <person name="Lapidus A.L."/>
            <person name="Palumbo A.V."/>
            <person name="Wall J.D."/>
        </authorList>
    </citation>
    <scope>NUCLEOTIDE SEQUENCE [LARGE SCALE GENOMIC DNA]</scope>
    <source>
        <strain evidence="3">ATCC BAA 1058 / DSM 17464 / G20</strain>
    </source>
</reference>